<sequence>MAKELFGTDGIRGIPGTVPLDDSTLYATGRSLGHYLKREHGSAHVLVGTDTRESGPHIASLLAAGLRQAGASVAFAGVITTPGVACLVRQNGFQAGVVISASHNPFQDNGVKLFSHAGMKFPDAVEEQLEADIFTHRGEPAPENPGRLTADESWDARYLEFLRKKLFPGANLRGLRMVLDCANGAAHKLGPELFRSLGADVVAMSVSPDGRNINANCGSLYLEGLRKRVVSEKARLGVAFDGDADRALFVCETGKVVNGDGVLLAAARFLKSQDQLKGHRVVATSMSNLGLERILAQEKISLVRTAVGDRYVLEEMLRSGNVLGGEQSGHIIFLNDSPAGDGLLTAVKMASLVSLHGNIASLVEGLRDYPQQIVNVKVRSKPPLDSLPEVSRALAEAQSALGENGRIVLRYSGTEQLARVMVEAEQEADVQRFSQSLANALRSSIGA</sequence>
<dbReference type="NCBIfam" id="TIGR01455">
    <property type="entry name" value="glmM"/>
    <property type="match status" value="1"/>
</dbReference>
<comment type="cofactor">
    <cofactor evidence="6">
        <name>Mg(2+)</name>
        <dbReference type="ChEBI" id="CHEBI:18420"/>
    </cofactor>
    <text evidence="6">Binds 1 Mg(2+) ion per subunit.</text>
</comment>
<feature type="domain" description="Alpha-D-phosphohexomutase C-terminal" evidence="9">
    <location>
        <begin position="374"/>
        <end position="439"/>
    </location>
</feature>
<proteinExistence type="inferred from homology"/>
<evidence type="ECO:0000256" key="3">
    <source>
        <dbReference type="ARBA" id="ARBA00022723"/>
    </source>
</evidence>
<evidence type="ECO:0000256" key="1">
    <source>
        <dbReference type="ARBA" id="ARBA00010231"/>
    </source>
</evidence>
<dbReference type="CDD" id="cd05802">
    <property type="entry name" value="GlmM"/>
    <property type="match status" value="1"/>
</dbReference>
<feature type="modified residue" description="Phosphoserine" evidence="6">
    <location>
        <position position="102"/>
    </location>
</feature>
<dbReference type="Gene3D" id="3.40.120.10">
    <property type="entry name" value="Alpha-D-Glucose-1,6-Bisphosphate, subunit A, domain 3"/>
    <property type="match status" value="3"/>
</dbReference>
<feature type="domain" description="Alpha-D-phosphohexomutase alpha/beta/alpha" evidence="12">
    <location>
        <begin position="258"/>
        <end position="363"/>
    </location>
</feature>
<dbReference type="GO" id="GO:0005975">
    <property type="term" value="P:carbohydrate metabolic process"/>
    <property type="evidence" value="ECO:0007669"/>
    <property type="project" value="InterPro"/>
</dbReference>
<dbReference type="InterPro" id="IPR005845">
    <property type="entry name" value="A-D-PHexomutase_a/b/a-II"/>
</dbReference>
<dbReference type="SUPFAM" id="SSF55957">
    <property type="entry name" value="Phosphoglucomutase, C-terminal domain"/>
    <property type="match status" value="1"/>
</dbReference>
<dbReference type="InterPro" id="IPR005843">
    <property type="entry name" value="A-D-PHexomutase_C"/>
</dbReference>
<comment type="catalytic activity">
    <reaction evidence="6 8">
        <text>alpha-D-glucosamine 1-phosphate = D-glucosamine 6-phosphate</text>
        <dbReference type="Rhea" id="RHEA:23424"/>
        <dbReference type="ChEBI" id="CHEBI:58516"/>
        <dbReference type="ChEBI" id="CHEBI:58725"/>
        <dbReference type="EC" id="5.4.2.10"/>
    </reaction>
</comment>
<feature type="binding site" description="via phosphate group" evidence="6">
    <location>
        <position position="102"/>
    </location>
    <ligand>
        <name>Mg(2+)</name>
        <dbReference type="ChEBI" id="CHEBI:18420"/>
    </ligand>
</feature>
<comment type="PTM">
    <text evidence="6">Activated by phosphorylation.</text>
</comment>
<dbReference type="SUPFAM" id="SSF53738">
    <property type="entry name" value="Phosphoglucomutase, first 3 domains"/>
    <property type="match status" value="3"/>
</dbReference>
<dbReference type="PROSITE" id="PS00710">
    <property type="entry name" value="PGM_PMM"/>
    <property type="match status" value="1"/>
</dbReference>
<evidence type="ECO:0000256" key="6">
    <source>
        <dbReference type="HAMAP-Rule" id="MF_01554"/>
    </source>
</evidence>
<dbReference type="GO" id="GO:0006048">
    <property type="term" value="P:UDP-N-acetylglucosamine biosynthetic process"/>
    <property type="evidence" value="ECO:0007669"/>
    <property type="project" value="TreeGrafter"/>
</dbReference>
<feature type="binding site" evidence="6">
    <location>
        <position position="243"/>
    </location>
    <ligand>
        <name>Mg(2+)</name>
        <dbReference type="ChEBI" id="CHEBI:18420"/>
    </ligand>
</feature>
<dbReference type="GO" id="GO:0005829">
    <property type="term" value="C:cytosol"/>
    <property type="evidence" value="ECO:0007669"/>
    <property type="project" value="TreeGrafter"/>
</dbReference>
<evidence type="ECO:0000256" key="4">
    <source>
        <dbReference type="ARBA" id="ARBA00022842"/>
    </source>
</evidence>
<feature type="active site" description="Phosphoserine intermediate" evidence="6">
    <location>
        <position position="102"/>
    </location>
</feature>
<feature type="binding site" evidence="6">
    <location>
        <position position="241"/>
    </location>
    <ligand>
        <name>Mg(2+)</name>
        <dbReference type="ChEBI" id="CHEBI:18420"/>
    </ligand>
</feature>
<dbReference type="EMBL" id="JACDQQ010000127">
    <property type="protein sequence ID" value="MBA0083602.1"/>
    <property type="molecule type" value="Genomic_DNA"/>
</dbReference>
<keyword evidence="5 6" id="KW-0413">Isomerase</keyword>
<dbReference type="PANTHER" id="PTHR42946:SF1">
    <property type="entry name" value="PHOSPHOGLUCOMUTASE (ALPHA-D-GLUCOSE-1,6-BISPHOSPHATE-DEPENDENT)"/>
    <property type="match status" value="1"/>
</dbReference>
<keyword evidence="2 6" id="KW-0597">Phosphoprotein</keyword>
<dbReference type="GO" id="GO:0009252">
    <property type="term" value="P:peptidoglycan biosynthetic process"/>
    <property type="evidence" value="ECO:0007669"/>
    <property type="project" value="TreeGrafter"/>
</dbReference>
<evidence type="ECO:0000256" key="2">
    <source>
        <dbReference type="ARBA" id="ARBA00022553"/>
    </source>
</evidence>
<dbReference type="FunFam" id="3.40.120.10:FF:000001">
    <property type="entry name" value="Phosphoglucosamine mutase"/>
    <property type="match status" value="1"/>
</dbReference>
<dbReference type="GO" id="GO:0008966">
    <property type="term" value="F:phosphoglucosamine mutase activity"/>
    <property type="evidence" value="ECO:0007669"/>
    <property type="project" value="UniProtKB-UniRule"/>
</dbReference>
<gene>
    <name evidence="6 13" type="primary">glmM</name>
    <name evidence="13" type="ORF">HRJ53_01260</name>
</gene>
<dbReference type="PANTHER" id="PTHR42946">
    <property type="entry name" value="PHOSPHOHEXOSE MUTASE"/>
    <property type="match status" value="1"/>
</dbReference>
<comment type="function">
    <text evidence="6 8">Catalyzes the conversion of glucosamine-6-phosphate to glucosamine-1-phosphate.</text>
</comment>
<reference evidence="13" key="1">
    <citation type="submission" date="2020-06" db="EMBL/GenBank/DDBJ databases">
        <title>Legume-microbial interactions unlock mineral nutrients during tropical forest succession.</title>
        <authorList>
            <person name="Epihov D.Z."/>
        </authorList>
    </citation>
    <scope>NUCLEOTIDE SEQUENCE [LARGE SCALE GENOMIC DNA]</scope>
    <source>
        <strain evidence="13">Pan2503</strain>
    </source>
</reference>
<feature type="binding site" evidence="6">
    <location>
        <position position="245"/>
    </location>
    <ligand>
        <name>Mg(2+)</name>
        <dbReference type="ChEBI" id="CHEBI:18420"/>
    </ligand>
</feature>
<dbReference type="InterPro" id="IPR006352">
    <property type="entry name" value="GlmM_bact"/>
</dbReference>
<dbReference type="EC" id="5.4.2.10" evidence="6 8"/>
<dbReference type="InterPro" id="IPR016055">
    <property type="entry name" value="A-D-PHexomutase_a/b/a-I/II/III"/>
</dbReference>
<dbReference type="PRINTS" id="PR00509">
    <property type="entry name" value="PGMPMM"/>
</dbReference>
<dbReference type="InterPro" id="IPR036900">
    <property type="entry name" value="A-D-PHexomutase_C_sf"/>
</dbReference>
<evidence type="ECO:0000256" key="5">
    <source>
        <dbReference type="ARBA" id="ARBA00023235"/>
    </source>
</evidence>
<dbReference type="GO" id="GO:0004615">
    <property type="term" value="F:phosphomannomutase activity"/>
    <property type="evidence" value="ECO:0007669"/>
    <property type="project" value="TreeGrafter"/>
</dbReference>
<dbReference type="AlphaFoldDB" id="A0A7V8NLK1"/>
<dbReference type="InterPro" id="IPR050060">
    <property type="entry name" value="Phosphoglucosamine_mutase"/>
</dbReference>
<feature type="domain" description="Alpha-D-phosphohexomutase alpha/beta/alpha" evidence="10">
    <location>
        <begin position="4"/>
        <end position="135"/>
    </location>
</feature>
<dbReference type="HAMAP" id="MF_01554_B">
    <property type="entry name" value="GlmM_B"/>
    <property type="match status" value="1"/>
</dbReference>
<evidence type="ECO:0000259" key="12">
    <source>
        <dbReference type="Pfam" id="PF02880"/>
    </source>
</evidence>
<organism evidence="13 14">
    <name type="scientific">Candidatus Acidiferrum panamense</name>
    <dbReference type="NCBI Taxonomy" id="2741543"/>
    <lineage>
        <taxon>Bacteria</taxon>
        <taxon>Pseudomonadati</taxon>
        <taxon>Acidobacteriota</taxon>
        <taxon>Terriglobia</taxon>
        <taxon>Candidatus Acidiferrales</taxon>
        <taxon>Candidatus Acidiferrum</taxon>
    </lineage>
</organism>
<dbReference type="InterPro" id="IPR005841">
    <property type="entry name" value="Alpha-D-phosphohexomutase_SF"/>
</dbReference>
<name>A0A7V8NLK1_9BACT</name>
<dbReference type="Pfam" id="PF02880">
    <property type="entry name" value="PGM_PMM_III"/>
    <property type="match status" value="1"/>
</dbReference>
<feature type="domain" description="Alpha-D-phosphohexomutase alpha/beta/alpha" evidence="11">
    <location>
        <begin position="157"/>
        <end position="254"/>
    </location>
</feature>
<evidence type="ECO:0000259" key="9">
    <source>
        <dbReference type="Pfam" id="PF00408"/>
    </source>
</evidence>
<evidence type="ECO:0000259" key="11">
    <source>
        <dbReference type="Pfam" id="PF02879"/>
    </source>
</evidence>
<dbReference type="Pfam" id="PF02879">
    <property type="entry name" value="PGM_PMM_II"/>
    <property type="match status" value="1"/>
</dbReference>
<accession>A0A7V8NLK1</accession>
<dbReference type="FunFam" id="3.40.120.10:FF:000003">
    <property type="entry name" value="Phosphoglucosamine mutase"/>
    <property type="match status" value="1"/>
</dbReference>
<dbReference type="InterPro" id="IPR016066">
    <property type="entry name" value="A-D-PHexomutase_CS"/>
</dbReference>
<keyword evidence="4 6" id="KW-0460">Magnesium</keyword>
<dbReference type="Gene3D" id="3.30.310.50">
    <property type="entry name" value="Alpha-D-phosphohexomutase, C-terminal domain"/>
    <property type="match status" value="1"/>
</dbReference>
<dbReference type="Pfam" id="PF02878">
    <property type="entry name" value="PGM_PMM_I"/>
    <property type="match status" value="1"/>
</dbReference>
<dbReference type="Pfam" id="PF00408">
    <property type="entry name" value="PGM_PMM_IV"/>
    <property type="match status" value="1"/>
</dbReference>
<evidence type="ECO:0000313" key="13">
    <source>
        <dbReference type="EMBL" id="MBA0083602.1"/>
    </source>
</evidence>
<protein>
    <recommendedName>
        <fullName evidence="6 8">Phosphoglucosamine mutase</fullName>
        <ecNumber evidence="6 8">5.4.2.10</ecNumber>
    </recommendedName>
</protein>
<keyword evidence="14" id="KW-1185">Reference proteome</keyword>
<keyword evidence="3 6" id="KW-0479">Metal-binding</keyword>
<comment type="similarity">
    <text evidence="1 6 7">Belongs to the phosphohexose mutase family.</text>
</comment>
<evidence type="ECO:0000256" key="7">
    <source>
        <dbReference type="RuleBase" id="RU004326"/>
    </source>
</evidence>
<evidence type="ECO:0000259" key="10">
    <source>
        <dbReference type="Pfam" id="PF02878"/>
    </source>
</evidence>
<dbReference type="Proteomes" id="UP000567293">
    <property type="component" value="Unassembled WGS sequence"/>
</dbReference>
<comment type="caution">
    <text evidence="13">The sequence shown here is derived from an EMBL/GenBank/DDBJ whole genome shotgun (WGS) entry which is preliminary data.</text>
</comment>
<dbReference type="InterPro" id="IPR005846">
    <property type="entry name" value="A-D-PHexomutase_a/b/a-III"/>
</dbReference>
<dbReference type="GO" id="GO:0000287">
    <property type="term" value="F:magnesium ion binding"/>
    <property type="evidence" value="ECO:0007669"/>
    <property type="project" value="UniProtKB-UniRule"/>
</dbReference>
<dbReference type="InterPro" id="IPR005844">
    <property type="entry name" value="A-D-PHexomutase_a/b/a-I"/>
</dbReference>
<evidence type="ECO:0000313" key="14">
    <source>
        <dbReference type="Proteomes" id="UP000567293"/>
    </source>
</evidence>
<evidence type="ECO:0000256" key="8">
    <source>
        <dbReference type="RuleBase" id="RU004327"/>
    </source>
</evidence>